<dbReference type="EMBL" id="VSRR010084127">
    <property type="protein sequence ID" value="MPC90368.1"/>
    <property type="molecule type" value="Genomic_DNA"/>
</dbReference>
<keyword evidence="3" id="KW-1185">Reference proteome</keyword>
<evidence type="ECO:0000313" key="2">
    <source>
        <dbReference type="EMBL" id="MPC90368.1"/>
    </source>
</evidence>
<protein>
    <submittedName>
        <fullName evidence="2">Uncharacterized protein</fullName>
    </submittedName>
</protein>
<name>A0A5B7JBP5_PORTR</name>
<reference evidence="2 3" key="1">
    <citation type="submission" date="2019-05" db="EMBL/GenBank/DDBJ databases">
        <title>Another draft genome of Portunus trituberculatus and its Hox gene families provides insights of decapod evolution.</title>
        <authorList>
            <person name="Jeong J.-H."/>
            <person name="Song I."/>
            <person name="Kim S."/>
            <person name="Choi T."/>
            <person name="Kim D."/>
            <person name="Ryu S."/>
            <person name="Kim W."/>
        </authorList>
    </citation>
    <scope>NUCLEOTIDE SEQUENCE [LARGE SCALE GENOMIC DNA]</scope>
    <source>
        <tissue evidence="2">Muscle</tissue>
    </source>
</reference>
<evidence type="ECO:0000256" key="1">
    <source>
        <dbReference type="SAM" id="MobiDB-lite"/>
    </source>
</evidence>
<gene>
    <name evidence="2" type="ORF">E2C01_085349</name>
</gene>
<dbReference type="Proteomes" id="UP000324222">
    <property type="component" value="Unassembled WGS sequence"/>
</dbReference>
<evidence type="ECO:0000313" key="3">
    <source>
        <dbReference type="Proteomes" id="UP000324222"/>
    </source>
</evidence>
<dbReference type="AlphaFoldDB" id="A0A5B7JBP5"/>
<organism evidence="2 3">
    <name type="scientific">Portunus trituberculatus</name>
    <name type="common">Swimming crab</name>
    <name type="synonym">Neptunus trituberculatus</name>
    <dbReference type="NCBI Taxonomy" id="210409"/>
    <lineage>
        <taxon>Eukaryota</taxon>
        <taxon>Metazoa</taxon>
        <taxon>Ecdysozoa</taxon>
        <taxon>Arthropoda</taxon>
        <taxon>Crustacea</taxon>
        <taxon>Multicrustacea</taxon>
        <taxon>Malacostraca</taxon>
        <taxon>Eumalacostraca</taxon>
        <taxon>Eucarida</taxon>
        <taxon>Decapoda</taxon>
        <taxon>Pleocyemata</taxon>
        <taxon>Brachyura</taxon>
        <taxon>Eubrachyura</taxon>
        <taxon>Portunoidea</taxon>
        <taxon>Portunidae</taxon>
        <taxon>Portuninae</taxon>
        <taxon>Portunus</taxon>
    </lineage>
</organism>
<feature type="region of interest" description="Disordered" evidence="1">
    <location>
        <begin position="1"/>
        <end position="24"/>
    </location>
</feature>
<accession>A0A5B7JBP5</accession>
<sequence length="66" mass="7486">MHRSRRRINRKNDRDKTNVKQQQAGGYYSVRNVEGGRWEARHEYTATGDGSASMAFSLSLISLPSS</sequence>
<comment type="caution">
    <text evidence="2">The sequence shown here is derived from an EMBL/GenBank/DDBJ whole genome shotgun (WGS) entry which is preliminary data.</text>
</comment>
<proteinExistence type="predicted"/>